<name>A0A6I4SZ01_9SPHN</name>
<dbReference type="Gene3D" id="2.40.70.10">
    <property type="entry name" value="Acid Proteases"/>
    <property type="match status" value="1"/>
</dbReference>
<dbReference type="EC" id="3.4.23.-" evidence="3"/>
<dbReference type="OrthoDB" id="7595324at2"/>
<accession>A0A6I4SZ01</accession>
<dbReference type="EMBL" id="WTYM01000043">
    <property type="protein sequence ID" value="MXO60026.1"/>
    <property type="molecule type" value="Genomic_DNA"/>
</dbReference>
<proteinExistence type="predicted"/>
<dbReference type="PROSITE" id="PS50175">
    <property type="entry name" value="ASP_PROT_RETROV"/>
    <property type="match status" value="1"/>
</dbReference>
<evidence type="ECO:0000313" key="3">
    <source>
        <dbReference type="EMBL" id="MXO60026.1"/>
    </source>
</evidence>
<dbReference type="Proteomes" id="UP000433652">
    <property type="component" value="Unassembled WGS sequence"/>
</dbReference>
<organism evidence="3 4">
    <name type="scientific">Croceibacterium salegens</name>
    <dbReference type="NCBI Taxonomy" id="1737568"/>
    <lineage>
        <taxon>Bacteria</taxon>
        <taxon>Pseudomonadati</taxon>
        <taxon>Pseudomonadota</taxon>
        <taxon>Alphaproteobacteria</taxon>
        <taxon>Sphingomonadales</taxon>
        <taxon>Erythrobacteraceae</taxon>
        <taxon>Croceibacterium</taxon>
    </lineage>
</organism>
<keyword evidence="4" id="KW-1185">Reference proteome</keyword>
<gene>
    <name evidence="3" type="ORF">GRI89_10795</name>
</gene>
<sequence length="173" mass="18112">MKTLVAAVIVAGALIGWVGPSFTAPDKAAGGSMIVEKPEQQLDLAAKPDWYGGDMELQRANDGHFYAGVRVETRDLRMLVDTGASVVALTGDDARELGLDWDPGHLEPVARGASGVVMGVPVRLEEVAVGDFVAHNVDAVIIPEGLGISLLGQSFLSHINNVAINGDTLTLSQ</sequence>
<dbReference type="GO" id="GO:0006508">
    <property type="term" value="P:proteolysis"/>
    <property type="evidence" value="ECO:0007669"/>
    <property type="project" value="UniProtKB-KW"/>
</dbReference>
<comment type="caution">
    <text evidence="3">The sequence shown here is derived from an EMBL/GenBank/DDBJ whole genome shotgun (WGS) entry which is preliminary data.</text>
</comment>
<evidence type="ECO:0000256" key="1">
    <source>
        <dbReference type="ARBA" id="ARBA00022801"/>
    </source>
</evidence>
<keyword evidence="3" id="KW-0645">Protease</keyword>
<evidence type="ECO:0000313" key="4">
    <source>
        <dbReference type="Proteomes" id="UP000433652"/>
    </source>
</evidence>
<feature type="domain" description="Peptidase A2" evidence="2">
    <location>
        <begin position="76"/>
        <end position="155"/>
    </location>
</feature>
<evidence type="ECO:0000259" key="2">
    <source>
        <dbReference type="PROSITE" id="PS50175"/>
    </source>
</evidence>
<protein>
    <submittedName>
        <fullName evidence="3">TIGR02281 family clan AA aspartic protease</fullName>
        <ecNumber evidence="3">3.4.23.-</ecNumber>
    </submittedName>
</protein>
<dbReference type="AlphaFoldDB" id="A0A6I4SZ01"/>
<dbReference type="SUPFAM" id="SSF50630">
    <property type="entry name" value="Acid proteases"/>
    <property type="match status" value="1"/>
</dbReference>
<dbReference type="CDD" id="cd05483">
    <property type="entry name" value="retropepsin_like_bacteria"/>
    <property type="match status" value="1"/>
</dbReference>
<dbReference type="InterPro" id="IPR011969">
    <property type="entry name" value="Clan_AA_Asp_peptidase_C"/>
</dbReference>
<dbReference type="Pfam" id="PF13975">
    <property type="entry name" value="gag-asp_proteas"/>
    <property type="match status" value="1"/>
</dbReference>
<dbReference type="GO" id="GO:0004190">
    <property type="term" value="F:aspartic-type endopeptidase activity"/>
    <property type="evidence" value="ECO:0007669"/>
    <property type="project" value="InterPro"/>
</dbReference>
<dbReference type="InterPro" id="IPR034122">
    <property type="entry name" value="Retropepsin-like_bacterial"/>
</dbReference>
<dbReference type="InterPro" id="IPR001995">
    <property type="entry name" value="Peptidase_A2_cat"/>
</dbReference>
<dbReference type="NCBIfam" id="TIGR02281">
    <property type="entry name" value="clan_AA_DTGA"/>
    <property type="match status" value="1"/>
</dbReference>
<reference evidence="3 4" key="1">
    <citation type="submission" date="2019-12" db="EMBL/GenBank/DDBJ databases">
        <title>Genomic-based taxomic classification of the family Erythrobacteraceae.</title>
        <authorList>
            <person name="Xu L."/>
        </authorList>
    </citation>
    <scope>NUCLEOTIDE SEQUENCE [LARGE SCALE GENOMIC DNA]</scope>
    <source>
        <strain evidence="3 4">MCCC 1K01500</strain>
    </source>
</reference>
<dbReference type="InterPro" id="IPR021109">
    <property type="entry name" value="Peptidase_aspartic_dom_sf"/>
</dbReference>
<keyword evidence="1 3" id="KW-0378">Hydrolase</keyword>
<dbReference type="RefSeq" id="WP_159795057.1">
    <property type="nucleotide sequence ID" value="NZ_WTYM01000043.1"/>
</dbReference>